<evidence type="ECO:0000313" key="1">
    <source>
        <dbReference type="EnsemblPlants" id="MELO3C034161.2.1"/>
    </source>
</evidence>
<proteinExistence type="predicted"/>
<dbReference type="AlphaFoldDB" id="A0A9I9EI53"/>
<reference evidence="1" key="1">
    <citation type="submission" date="2023-03" db="UniProtKB">
        <authorList>
            <consortium name="EnsemblPlants"/>
        </authorList>
    </citation>
    <scope>IDENTIFICATION</scope>
</reference>
<protein>
    <submittedName>
        <fullName evidence="1">Uncharacterized protein</fullName>
    </submittedName>
</protein>
<dbReference type="Gramene" id="MELO3C034161.2.1">
    <property type="protein sequence ID" value="MELO3C034161.2.1"/>
    <property type="gene ID" value="MELO3C034161.2"/>
</dbReference>
<accession>A0A9I9EI53</accession>
<dbReference type="EnsemblPlants" id="MELO3C034161.2.1">
    <property type="protein sequence ID" value="MELO3C034161.2.1"/>
    <property type="gene ID" value="MELO3C034161.2"/>
</dbReference>
<organism evidence="1">
    <name type="scientific">Cucumis melo</name>
    <name type="common">Muskmelon</name>
    <dbReference type="NCBI Taxonomy" id="3656"/>
    <lineage>
        <taxon>Eukaryota</taxon>
        <taxon>Viridiplantae</taxon>
        <taxon>Streptophyta</taxon>
        <taxon>Embryophyta</taxon>
        <taxon>Tracheophyta</taxon>
        <taxon>Spermatophyta</taxon>
        <taxon>Magnoliopsida</taxon>
        <taxon>eudicotyledons</taxon>
        <taxon>Gunneridae</taxon>
        <taxon>Pentapetalae</taxon>
        <taxon>rosids</taxon>
        <taxon>fabids</taxon>
        <taxon>Cucurbitales</taxon>
        <taxon>Cucurbitaceae</taxon>
        <taxon>Benincaseae</taxon>
        <taxon>Cucumis</taxon>
    </lineage>
</organism>
<name>A0A9I9EI53_CUCME</name>
<sequence length="41" mass="5061">MEEKLYHRHLREREAKLHDQHHLGEAKAELHRRCPLRATTY</sequence>